<organism evidence="2 3">
    <name type="scientific">Boletus reticuloceps</name>
    <dbReference type="NCBI Taxonomy" id="495285"/>
    <lineage>
        <taxon>Eukaryota</taxon>
        <taxon>Fungi</taxon>
        <taxon>Dikarya</taxon>
        <taxon>Basidiomycota</taxon>
        <taxon>Agaricomycotina</taxon>
        <taxon>Agaricomycetes</taxon>
        <taxon>Agaricomycetidae</taxon>
        <taxon>Boletales</taxon>
        <taxon>Boletineae</taxon>
        <taxon>Boletaceae</taxon>
        <taxon>Boletoideae</taxon>
        <taxon>Boletus</taxon>
    </lineage>
</organism>
<dbReference type="Proteomes" id="UP000683000">
    <property type="component" value="Unassembled WGS sequence"/>
</dbReference>
<name>A0A8I2YCQ7_9AGAM</name>
<proteinExistence type="predicted"/>
<dbReference type="EMBL" id="JAGFBS010000077">
    <property type="protein sequence ID" value="KAG6369514.1"/>
    <property type="molecule type" value="Genomic_DNA"/>
</dbReference>
<keyword evidence="3" id="KW-1185">Reference proteome</keyword>
<gene>
    <name evidence="2" type="ORF">JVT61DRAFT_14312</name>
</gene>
<comment type="caution">
    <text evidence="2">The sequence shown here is derived from an EMBL/GenBank/DDBJ whole genome shotgun (WGS) entry which is preliminary data.</text>
</comment>
<feature type="region of interest" description="Disordered" evidence="1">
    <location>
        <begin position="1"/>
        <end position="44"/>
    </location>
</feature>
<feature type="compositionally biased region" description="Low complexity" evidence="1">
    <location>
        <begin position="28"/>
        <end position="44"/>
    </location>
</feature>
<sequence>MTDGNNDVYKSFPEQGSPSIISATTLPTEQNITKDTTETTTLNKNKGVELSAHEQDEDQLSDSSLNYVTPSPKSVVRDIDDIDNDDSNIEASAIEISSDDRISSEEMEIISDKCPSKCEWFVALGYVRGLPTTKRLNRLVRLWFRIQELDNFRIVDGRNNEHKLSTIDRPPFFETWMQNHRPLKRKDAPELNPINEFLDQYRQWWSSLQPAWRTTLHSEPFTKASPPRSDWSKLCRTGPNGLTLVVLALAWMSYRIRSHHDLFPTYSLYVNDATWAFAEMVQWIEAGRPVDPVANVGEDSEALVSRNVNAFSAF</sequence>
<feature type="compositionally biased region" description="Polar residues" evidence="1">
    <location>
        <begin position="14"/>
        <end position="27"/>
    </location>
</feature>
<reference evidence="2" key="1">
    <citation type="submission" date="2021-03" db="EMBL/GenBank/DDBJ databases">
        <title>Evolutionary innovations through gain and loss of genes in the ectomycorrhizal Boletales.</title>
        <authorList>
            <person name="Wu G."/>
            <person name="Miyauchi S."/>
            <person name="Morin E."/>
            <person name="Yang Z.-L."/>
            <person name="Xu J."/>
            <person name="Martin F.M."/>
        </authorList>
    </citation>
    <scope>NUCLEOTIDE SEQUENCE</scope>
    <source>
        <strain evidence="2">BR01</strain>
    </source>
</reference>
<evidence type="ECO:0000313" key="2">
    <source>
        <dbReference type="EMBL" id="KAG6369514.1"/>
    </source>
</evidence>
<evidence type="ECO:0000256" key="1">
    <source>
        <dbReference type="SAM" id="MobiDB-lite"/>
    </source>
</evidence>
<accession>A0A8I2YCQ7</accession>
<protein>
    <submittedName>
        <fullName evidence="2">Uncharacterized protein</fullName>
    </submittedName>
</protein>
<dbReference type="AlphaFoldDB" id="A0A8I2YCQ7"/>
<dbReference type="OrthoDB" id="2639353at2759"/>
<evidence type="ECO:0000313" key="3">
    <source>
        <dbReference type="Proteomes" id="UP000683000"/>
    </source>
</evidence>